<proteinExistence type="predicted"/>
<feature type="transmembrane region" description="Helical" evidence="1">
    <location>
        <begin position="676"/>
        <end position="698"/>
    </location>
</feature>
<feature type="signal peptide" evidence="2">
    <location>
        <begin position="1"/>
        <end position="19"/>
    </location>
</feature>
<keyword evidence="2" id="KW-0732">Signal</keyword>
<organism evidence="3">
    <name type="scientific">Hanusia phi</name>
    <dbReference type="NCBI Taxonomy" id="3032"/>
    <lineage>
        <taxon>Eukaryota</taxon>
        <taxon>Cryptophyceae</taxon>
        <taxon>Pyrenomonadales</taxon>
        <taxon>Geminigeraceae</taxon>
        <taxon>Hanusia</taxon>
    </lineage>
</organism>
<evidence type="ECO:0008006" key="4">
    <source>
        <dbReference type="Google" id="ProtNLM"/>
    </source>
</evidence>
<evidence type="ECO:0000256" key="1">
    <source>
        <dbReference type="SAM" id="Phobius"/>
    </source>
</evidence>
<name>A0A7S0HAZ9_9CRYP</name>
<dbReference type="InterPro" id="IPR018247">
    <property type="entry name" value="EF_Hand_1_Ca_BS"/>
</dbReference>
<keyword evidence="1" id="KW-0472">Membrane</keyword>
<keyword evidence="1" id="KW-0812">Transmembrane</keyword>
<feature type="chain" id="PRO_5031294502" description="EF-hand domain-containing protein" evidence="2">
    <location>
        <begin position="20"/>
        <end position="724"/>
    </location>
</feature>
<protein>
    <recommendedName>
        <fullName evidence="4">EF-hand domain-containing protein</fullName>
    </recommendedName>
</protein>
<accession>A0A7S0HAZ9</accession>
<evidence type="ECO:0000313" key="3">
    <source>
        <dbReference type="EMBL" id="CAD8471291.1"/>
    </source>
</evidence>
<keyword evidence="1" id="KW-1133">Transmembrane helix</keyword>
<evidence type="ECO:0000256" key="2">
    <source>
        <dbReference type="SAM" id="SignalP"/>
    </source>
</evidence>
<dbReference type="PROSITE" id="PS00018">
    <property type="entry name" value="EF_HAND_1"/>
    <property type="match status" value="1"/>
</dbReference>
<sequence>MRARPVIAVLFLFLHHAWSITPEVLEPEQVVTASIPPSGVKCYFLSLNDTIAREIVYWSQAKMFLHLEPYSGTPHMLVSVFGCPSNGFPVHYEYQSARSRNDMLAAGQTPPAEWEWVGDIESLDIELSYRNFYIEIVQYHPKVDSNSTMTELSRKLRNAGYNAQANNVDEIIYRGYFLPSDASLLHGYQDLIMPDAKFQFSAKIHDESRVPKETLNPIANTVGWSRDITKMPSADPAEYQISFWPPTRKSNTTTARRHIDFRRMRDQRQEEEPLREHDVALKKLMADGSHVRWGEVEKILREAGYHDIVQEAGDLLAHDDIIFRANPSSSMTALSSQIKLNSLDHEPSPEGVDGSILEAELKKTNEALAHLRARNIRGFEDFVRRGEEEFVEFQKSWSQRGLGERRSRRSLPNVTEPYPGGASPAAIEKAMHIVTDEELEYMIYVVDLTKIIRDRWGVVRDSIFNQYTRLIDWDQPSVFFCDDSPQGKCGIYQVITRQEFARLDVNGDGLISLSEYEAEYSIERQKYDDGFKAGWNFQIAALNHSGQGIDLSTWEEAYNGYKGIFDASLKDPLVRTYWTSLGLNQTGRPVGVTGNISAANPVIEWLTYKAFDQLPDGRLTRNLKGLDDSDNNVYILNLVVRSRVTGEQVAYKAHVLQRRSPVYMPAETTGPKQKNVIIGAATSIVGITLIFLAAIFFSRLKKKRPVVKIVHEGPDGPVLIGQVK</sequence>
<dbReference type="EMBL" id="HBEO01004925">
    <property type="protein sequence ID" value="CAD8471291.1"/>
    <property type="molecule type" value="Transcribed_RNA"/>
</dbReference>
<reference evidence="3" key="1">
    <citation type="submission" date="2021-01" db="EMBL/GenBank/DDBJ databases">
        <authorList>
            <person name="Corre E."/>
            <person name="Pelletier E."/>
            <person name="Niang G."/>
            <person name="Scheremetjew M."/>
            <person name="Finn R."/>
            <person name="Kale V."/>
            <person name="Holt S."/>
            <person name="Cochrane G."/>
            <person name="Meng A."/>
            <person name="Brown T."/>
            <person name="Cohen L."/>
        </authorList>
    </citation>
    <scope>NUCLEOTIDE SEQUENCE</scope>
    <source>
        <strain evidence="3">CCMP325</strain>
    </source>
</reference>
<dbReference type="AlphaFoldDB" id="A0A7S0HAZ9"/>
<gene>
    <name evidence="3" type="ORF">HPHI1048_LOCUS3498</name>
</gene>